<dbReference type="InterPro" id="IPR003961">
    <property type="entry name" value="FN3_dom"/>
</dbReference>
<dbReference type="PROSITE" id="PS50853">
    <property type="entry name" value="FN3"/>
    <property type="match status" value="4"/>
</dbReference>
<organism evidence="3 4">
    <name type="scientific">Pocillopora meandrina</name>
    <dbReference type="NCBI Taxonomy" id="46732"/>
    <lineage>
        <taxon>Eukaryota</taxon>
        <taxon>Metazoa</taxon>
        <taxon>Cnidaria</taxon>
        <taxon>Anthozoa</taxon>
        <taxon>Hexacorallia</taxon>
        <taxon>Scleractinia</taxon>
        <taxon>Astrocoeniina</taxon>
        <taxon>Pocilloporidae</taxon>
        <taxon>Pocillopora</taxon>
    </lineage>
</organism>
<dbReference type="SMART" id="SM00060">
    <property type="entry name" value="FN3"/>
    <property type="match status" value="4"/>
</dbReference>
<protein>
    <recommendedName>
        <fullName evidence="2">Fibronectin type-III domain-containing protein</fullName>
    </recommendedName>
</protein>
<accession>A0AAU9W4J4</accession>
<feature type="domain" description="Fibronectin type-III" evidence="2">
    <location>
        <begin position="668"/>
        <end position="771"/>
    </location>
</feature>
<dbReference type="FunFam" id="2.60.40.10:FF:000028">
    <property type="entry name" value="Neuronal cell adhesion molecule"/>
    <property type="match status" value="1"/>
</dbReference>
<dbReference type="Proteomes" id="UP001159428">
    <property type="component" value="Unassembled WGS sequence"/>
</dbReference>
<name>A0AAU9W4J4_9CNID</name>
<feature type="domain" description="Fibronectin type-III" evidence="2">
    <location>
        <begin position="357"/>
        <end position="458"/>
    </location>
</feature>
<reference evidence="3 4" key="1">
    <citation type="submission" date="2022-05" db="EMBL/GenBank/DDBJ databases">
        <authorList>
            <consortium name="Genoscope - CEA"/>
            <person name="William W."/>
        </authorList>
    </citation>
    <scope>NUCLEOTIDE SEQUENCE [LARGE SCALE GENOMIC DNA]</scope>
</reference>
<dbReference type="InterPro" id="IPR013783">
    <property type="entry name" value="Ig-like_fold"/>
</dbReference>
<dbReference type="InterPro" id="IPR036116">
    <property type="entry name" value="FN3_sf"/>
</dbReference>
<dbReference type="InterPro" id="IPR050713">
    <property type="entry name" value="RTP_Phos/Ushers"/>
</dbReference>
<dbReference type="SUPFAM" id="SSF49899">
    <property type="entry name" value="Concanavalin A-like lectins/glucanases"/>
    <property type="match status" value="1"/>
</dbReference>
<feature type="domain" description="Fibronectin type-III" evidence="2">
    <location>
        <begin position="568"/>
        <end position="663"/>
    </location>
</feature>
<dbReference type="Gene3D" id="2.60.40.10">
    <property type="entry name" value="Immunoglobulins"/>
    <property type="match status" value="4"/>
</dbReference>
<evidence type="ECO:0000313" key="4">
    <source>
        <dbReference type="Proteomes" id="UP001159428"/>
    </source>
</evidence>
<evidence type="ECO:0000313" key="3">
    <source>
        <dbReference type="EMBL" id="CAH3044884.1"/>
    </source>
</evidence>
<gene>
    <name evidence="3" type="ORF">PMEA_00031456</name>
</gene>
<dbReference type="GO" id="GO:0016020">
    <property type="term" value="C:membrane"/>
    <property type="evidence" value="ECO:0007669"/>
    <property type="project" value="UniProtKB-SubCell"/>
</dbReference>
<dbReference type="SUPFAM" id="SSF49265">
    <property type="entry name" value="Fibronectin type III"/>
    <property type="match status" value="3"/>
</dbReference>
<dbReference type="PANTHER" id="PTHR46957:SF3">
    <property type="entry name" value="CYTOKINE RECEPTOR"/>
    <property type="match status" value="1"/>
</dbReference>
<dbReference type="Pfam" id="PF00041">
    <property type="entry name" value="fn3"/>
    <property type="match status" value="3"/>
</dbReference>
<evidence type="ECO:0000256" key="1">
    <source>
        <dbReference type="ARBA" id="ARBA00022737"/>
    </source>
</evidence>
<dbReference type="EMBL" id="CALNXJ010000007">
    <property type="protein sequence ID" value="CAH3044884.1"/>
    <property type="molecule type" value="Genomic_DNA"/>
</dbReference>
<keyword evidence="4" id="KW-1185">Reference proteome</keyword>
<sequence>MLLESLTRPLFASNSILSALHLATFLLFVASHNLLGPAVNVLVKADSYKRWTLNNSDDEIEKKGNVTSKPSPVGWGVYLDGSPDTYVKLKGYKKHCLGKPSQCNFTIGFFMKIVPQSGVQFYFGNKVDGLLYEGVNIYQNGRLRVEVLGNTTYCKYVITPPQGVWFYLGIVWNRVGTLGLYFDPLSSFSVPSHHCGGRIDGLVRNGTYHLGRYTYPTAYYDNLEIWYSEQSRSVFDERWKAAFDVSGQYTVIQLTIIFPNLQYKAGDVDQDEFSNKVKELFINDTHFLDIKDVSVSQSDDSATVVSFTLEFNRTQDLWESILTLQLAMENGTLLGSPGVFDEDSCQNIDDSHFFCETPANFIMVRVRAFAAEIVLDQVFLEPHENYFFGYRILYRNLDDPNSNWTIKENIRHYLPPNPVEHKISSLKSYTKYSFRVFAASFKSAGLISEAIELRTDESTPRIGPEIVASRSTSPTSIYVQWNHTIPENKVNGILIGYTVHWNDERFGHGHPYNSNGVKNLGLSATNYSITSLHEYWPYTISVAGRTSKGAGTRTLRKVTTIDDAPSEAPYNIKLHTVDATSLKASWQDVRLIHQNGIILGYRVRFHHADGGLLLWNVTVGPDFHNFPFSNLSIFQNYSVQMRAYTSKGDGPWSNKVYQLTDESTPINSPVNLTAYNVSSREIKVLWNYDDSPRLVLGHLQGFTLHFLEANANDVFPEDANLKTFETRNRTLRSKIAEELEIYRLYNITIAARTAKGTGPPSESFVVRTYGEGLLIELKVFSALSWTLD</sequence>
<dbReference type="CDD" id="cd00063">
    <property type="entry name" value="FN3"/>
    <property type="match status" value="4"/>
</dbReference>
<dbReference type="PANTHER" id="PTHR46957">
    <property type="entry name" value="CYTOKINE RECEPTOR"/>
    <property type="match status" value="1"/>
</dbReference>
<proteinExistence type="predicted"/>
<feature type="domain" description="Fibronectin type-III" evidence="2">
    <location>
        <begin position="463"/>
        <end position="564"/>
    </location>
</feature>
<dbReference type="InterPro" id="IPR013320">
    <property type="entry name" value="ConA-like_dom_sf"/>
</dbReference>
<keyword evidence="1" id="KW-0677">Repeat</keyword>
<evidence type="ECO:0000259" key="2">
    <source>
        <dbReference type="PROSITE" id="PS50853"/>
    </source>
</evidence>
<dbReference type="AlphaFoldDB" id="A0AAU9W4J4"/>
<comment type="caution">
    <text evidence="3">The sequence shown here is derived from an EMBL/GenBank/DDBJ whole genome shotgun (WGS) entry which is preliminary data.</text>
</comment>